<evidence type="ECO:0000313" key="4">
    <source>
        <dbReference type="EMBL" id="RUP45301.1"/>
    </source>
</evidence>
<dbReference type="InterPro" id="IPR052802">
    <property type="entry name" value="KNTC1"/>
</dbReference>
<accession>A0A433D3A7</accession>
<dbReference type="Proteomes" id="UP000268093">
    <property type="component" value="Unassembled WGS sequence"/>
</dbReference>
<dbReference type="GO" id="GO:1990423">
    <property type="term" value="C:RZZ complex"/>
    <property type="evidence" value="ECO:0007669"/>
    <property type="project" value="TreeGrafter"/>
</dbReference>
<dbReference type="GO" id="GO:0005737">
    <property type="term" value="C:cytoplasm"/>
    <property type="evidence" value="ECO:0007669"/>
    <property type="project" value="TreeGrafter"/>
</dbReference>
<reference evidence="4 5" key="1">
    <citation type="journal article" date="2018" name="New Phytol.">
        <title>Phylogenomics of Endogonaceae and evolution of mycorrhizas within Mucoromycota.</title>
        <authorList>
            <person name="Chang Y."/>
            <person name="Desiro A."/>
            <person name="Na H."/>
            <person name="Sandor L."/>
            <person name="Lipzen A."/>
            <person name="Clum A."/>
            <person name="Barry K."/>
            <person name="Grigoriev I.V."/>
            <person name="Martin F.M."/>
            <person name="Stajich J.E."/>
            <person name="Smith M.E."/>
            <person name="Bonito G."/>
            <person name="Spatafora J.W."/>
        </authorList>
    </citation>
    <scope>NUCLEOTIDE SEQUENCE [LARGE SCALE GENOMIC DNA]</scope>
    <source>
        <strain evidence="4 5">GMNB39</strain>
    </source>
</reference>
<dbReference type="InterPro" id="IPR036322">
    <property type="entry name" value="WD40_repeat_dom_sf"/>
</dbReference>
<dbReference type="PANTHER" id="PTHR15688:SF1">
    <property type="entry name" value="KINETOCHORE-ASSOCIATED PROTEIN 1"/>
    <property type="match status" value="1"/>
</dbReference>
<evidence type="ECO:0000259" key="3">
    <source>
        <dbReference type="Pfam" id="PF24520"/>
    </source>
</evidence>
<gene>
    <name evidence="4" type="ORF">BC936DRAFT_148347</name>
</gene>
<dbReference type="Pfam" id="PF24520">
    <property type="entry name" value="ARM_KNTC1_1st"/>
    <property type="match status" value="1"/>
</dbReference>
<organism evidence="4 5">
    <name type="scientific">Jimgerdemannia flammicorona</name>
    <dbReference type="NCBI Taxonomy" id="994334"/>
    <lineage>
        <taxon>Eukaryota</taxon>
        <taxon>Fungi</taxon>
        <taxon>Fungi incertae sedis</taxon>
        <taxon>Mucoromycota</taxon>
        <taxon>Mucoromycotina</taxon>
        <taxon>Endogonomycetes</taxon>
        <taxon>Endogonales</taxon>
        <taxon>Endogonaceae</taxon>
        <taxon>Jimgerdemannia</taxon>
    </lineage>
</organism>
<feature type="domain" description="KNTC1 N-terminal" evidence="1">
    <location>
        <begin position="80"/>
        <end position="499"/>
    </location>
</feature>
<dbReference type="Pfam" id="PF24516">
    <property type="entry name" value="ARM_KNTC1_2nd"/>
    <property type="match status" value="1"/>
</dbReference>
<dbReference type="GO" id="GO:1903394">
    <property type="term" value="P:protein localization to kinetochore involved in kinetochore assembly"/>
    <property type="evidence" value="ECO:0007669"/>
    <property type="project" value="TreeGrafter"/>
</dbReference>
<dbReference type="GO" id="GO:0000070">
    <property type="term" value="P:mitotic sister chromatid segregation"/>
    <property type="evidence" value="ECO:0007669"/>
    <property type="project" value="TreeGrafter"/>
</dbReference>
<protein>
    <submittedName>
        <fullName evidence="4">Uncharacterized protein</fullName>
    </submittedName>
</protein>
<name>A0A433D3A7_9FUNG</name>
<dbReference type="InterPro" id="IPR055404">
    <property type="entry name" value="ARM_KNTC1_2nd"/>
</dbReference>
<dbReference type="InterPro" id="IPR055403">
    <property type="entry name" value="ARM_KNTC1_1st"/>
</dbReference>
<keyword evidence="5" id="KW-1185">Reference proteome</keyword>
<dbReference type="GO" id="GO:0005828">
    <property type="term" value="C:kinetochore microtubule"/>
    <property type="evidence" value="ECO:0007669"/>
    <property type="project" value="TreeGrafter"/>
</dbReference>
<proteinExistence type="predicted"/>
<dbReference type="GO" id="GO:0031267">
    <property type="term" value="F:small GTPase binding"/>
    <property type="evidence" value="ECO:0007669"/>
    <property type="project" value="TreeGrafter"/>
</dbReference>
<dbReference type="EMBL" id="RBNI01007497">
    <property type="protein sequence ID" value="RUP45301.1"/>
    <property type="molecule type" value="Genomic_DNA"/>
</dbReference>
<evidence type="ECO:0000259" key="1">
    <source>
        <dbReference type="Pfam" id="PF24506"/>
    </source>
</evidence>
<dbReference type="GO" id="GO:0007094">
    <property type="term" value="P:mitotic spindle assembly checkpoint signaling"/>
    <property type="evidence" value="ECO:0007669"/>
    <property type="project" value="TreeGrafter"/>
</dbReference>
<sequence>MLENDNINGLPNASAAFDEVATEEGRWIVTLVSQDDTIRLDTRLDEELMRSFAGRENGSAVGAVEGRRSRDGPMVAEMARAVYKIETLACIGRDEDDFEDTIQTPQTTFKCDAVSSPGGFCLMVSNQIHLLSANCTEHIATINLDCDPELVSFSSDASFLVVGDSLGTVHFIHVQSRSIVFSQEIMVPTEQNGNCESEKGDDGVESRGAFRVLRFASKASSEMEELLVVLRNHILFRFSNINMRKLREALERQNAAMAMEVKVAITIERIDLGSTTSLPHHQAVRDLVSVFDNRGSIVIVAGKGSAPLSCWRRDDPNLEDPTPAKTTMVEGVRRLLQGVGVIKVQVTKDGRFLVLLDDVGRLSLWDKRSLIRLYQYEDVKISDFNIMPILTSPNATLTTTSGSTVVPSSSQFSVIILTAPDSVTQCRFIEVVSLPDYTVTHHVPVAAKCWLVKPQEGSEEAVEATYIVEGRGDSPEDESICLHTRPSRITSLYVRALSETVPLTRFQQLVKKRRYNEAQAFATQFGLDAQTVLKAKLTNTLSEMMARSGAENKMDVDADMEMSVEVLLKDLANIKDDAFCINFCLQAVLSTYATTHALLSYARRLVQDIEKREGTTVKPAVLSAVYQAVRRLGTWQLIRFGSDDENGEVYGDEDERAFDGKEWQRFRVANMVGEMRRLVGMGKMAMAVVVWRRHRLDENLLPHVQSILDEMPESVPTPEFIPWLRNEVLPHIQSQDRVKLSIWIEQRARITEMRERSPHNALQVISLLNLNVMQERLNVDESVTGQICGGHNSLSPATPARYVDRTIFVAHTAPYSTFGFQDTFSQSEASILNGQLEDLAYLWDCHDLRISLADYSHGTPNEIALDLLERVAAPELLRDAVERHFEPYVQRNGLSHDDLFADYCLEVMNGAAGLETSLSNAPWEARILAILDCIRGVDTRLDVVVELMRRTSIPWSEDVDAVIKRLLDQPGLRRGDKLREQYRLMQIKQMLMGYGIKTFNISDLSLAKGLVHFILAKTEVETAMDDALQVVTSFKSYNVVDAYHHLKKFDAYVLRLQNLCAAGRLDKASELLDIIESREPDSQDGLPSAAFGVAQETLIWLIEVIEDLRDSIEDNTYPEDAQQTFAWAIDSAVDLVRFLLKGGTDAAA</sequence>
<dbReference type="AlphaFoldDB" id="A0A433D3A7"/>
<evidence type="ECO:0000313" key="5">
    <source>
        <dbReference type="Proteomes" id="UP000268093"/>
    </source>
</evidence>
<dbReference type="InterPro" id="IPR055402">
    <property type="entry name" value="KNTC1_N"/>
</dbReference>
<comment type="caution">
    <text evidence="4">The sequence shown here is derived from an EMBL/GenBank/DDBJ whole genome shotgun (WGS) entry which is preliminary data.</text>
</comment>
<dbReference type="SUPFAM" id="SSF50978">
    <property type="entry name" value="WD40 repeat-like"/>
    <property type="match status" value="1"/>
</dbReference>
<dbReference type="Pfam" id="PF24506">
    <property type="entry name" value="KNTC1_N"/>
    <property type="match status" value="1"/>
</dbReference>
<dbReference type="OrthoDB" id="343783at2759"/>
<feature type="domain" description="KNTC1 second ARM-repeats" evidence="2">
    <location>
        <begin position="899"/>
        <end position="1072"/>
    </location>
</feature>
<dbReference type="PANTHER" id="PTHR15688">
    <property type="entry name" value="KINETOCHORE-ASSOCIATED PROTEIN 1"/>
    <property type="match status" value="1"/>
</dbReference>
<feature type="domain" description="KNTC1 first ARM-repeats" evidence="3">
    <location>
        <begin position="509"/>
        <end position="762"/>
    </location>
</feature>
<evidence type="ECO:0000259" key="2">
    <source>
        <dbReference type="Pfam" id="PF24516"/>
    </source>
</evidence>
<feature type="non-terminal residue" evidence="4">
    <location>
        <position position="1148"/>
    </location>
</feature>